<proteinExistence type="predicted"/>
<organism evidence="2 3">
    <name type="scientific">Triplophysa rosa</name>
    <name type="common">Cave loach</name>
    <dbReference type="NCBI Taxonomy" id="992332"/>
    <lineage>
        <taxon>Eukaryota</taxon>
        <taxon>Metazoa</taxon>
        <taxon>Chordata</taxon>
        <taxon>Craniata</taxon>
        <taxon>Vertebrata</taxon>
        <taxon>Euteleostomi</taxon>
        <taxon>Actinopterygii</taxon>
        <taxon>Neopterygii</taxon>
        <taxon>Teleostei</taxon>
        <taxon>Ostariophysi</taxon>
        <taxon>Cypriniformes</taxon>
        <taxon>Nemacheilidae</taxon>
        <taxon>Triplophysa</taxon>
    </lineage>
</organism>
<feature type="region of interest" description="Disordered" evidence="1">
    <location>
        <begin position="123"/>
        <end position="153"/>
    </location>
</feature>
<name>A0A9W7WZU9_TRIRA</name>
<feature type="region of interest" description="Disordered" evidence="1">
    <location>
        <begin position="25"/>
        <end position="49"/>
    </location>
</feature>
<dbReference type="Proteomes" id="UP001059041">
    <property type="component" value="Linkage Group LG4"/>
</dbReference>
<gene>
    <name evidence="2" type="ORF">IRJ41_025748</name>
</gene>
<reference evidence="2" key="1">
    <citation type="submission" date="2021-02" db="EMBL/GenBank/DDBJ databases">
        <title>Comparative genomics reveals that relaxation of natural selection precedes convergent phenotypic evolution of cavefish.</title>
        <authorList>
            <person name="Peng Z."/>
        </authorList>
    </citation>
    <scope>NUCLEOTIDE SEQUENCE</scope>
    <source>
        <tissue evidence="2">Muscle</tissue>
    </source>
</reference>
<keyword evidence="3" id="KW-1185">Reference proteome</keyword>
<dbReference type="AlphaFoldDB" id="A0A9W7WZU9"/>
<accession>A0A9W7WZU9</accession>
<evidence type="ECO:0000313" key="2">
    <source>
        <dbReference type="EMBL" id="KAI7811537.1"/>
    </source>
</evidence>
<evidence type="ECO:0000256" key="1">
    <source>
        <dbReference type="SAM" id="MobiDB-lite"/>
    </source>
</evidence>
<comment type="caution">
    <text evidence="2">The sequence shown here is derived from an EMBL/GenBank/DDBJ whole genome shotgun (WGS) entry which is preliminary data.</text>
</comment>
<evidence type="ECO:0000313" key="3">
    <source>
        <dbReference type="Proteomes" id="UP001059041"/>
    </source>
</evidence>
<dbReference type="EMBL" id="JAFHDT010000004">
    <property type="protein sequence ID" value="KAI7811537.1"/>
    <property type="molecule type" value="Genomic_DNA"/>
</dbReference>
<feature type="compositionally biased region" description="Polar residues" evidence="1">
    <location>
        <begin position="123"/>
        <end position="137"/>
    </location>
</feature>
<protein>
    <submittedName>
        <fullName evidence="2">Uncharacterized protein</fullName>
    </submittedName>
</protein>
<sequence length="187" mass="20251">MKKQEEGDNNRSVLGCKRALCEAGAAGGPGSGVRWEENGEGATRSSSVGLHDHRRHAANNGPCMCVCLRGEFLFSDCVVAFRSPEQITSERSPLASFIHLLLLSLSVSFFFLQDPAGEQRLQASGLSQGQVSASRPHSLQDPVNAGKHGTRSAAQQTAELQKHVYIWTTLSKHTRVAGVLDLRNEKL</sequence>